<comment type="subcellular location">
    <subcellularLocation>
        <location evidence="1">Membrane</location>
    </subcellularLocation>
</comment>
<dbReference type="InterPro" id="IPR051423">
    <property type="entry name" value="CD225/Dispanin"/>
</dbReference>
<dbReference type="GeneTree" id="ENSGT00940000162372"/>
<organism evidence="8 9">
    <name type="scientific">Salvator merianae</name>
    <name type="common">Argentine black and white tegu</name>
    <name type="synonym">Tupinambis merianae</name>
    <dbReference type="NCBI Taxonomy" id="96440"/>
    <lineage>
        <taxon>Eukaryota</taxon>
        <taxon>Metazoa</taxon>
        <taxon>Chordata</taxon>
        <taxon>Craniata</taxon>
        <taxon>Vertebrata</taxon>
        <taxon>Euteleostomi</taxon>
        <taxon>Lepidosauria</taxon>
        <taxon>Squamata</taxon>
        <taxon>Bifurcata</taxon>
        <taxon>Unidentata</taxon>
        <taxon>Episquamata</taxon>
        <taxon>Laterata</taxon>
        <taxon>Teiioidea</taxon>
        <taxon>Teiidae</taxon>
        <taxon>Salvator</taxon>
    </lineage>
</organism>
<dbReference type="OMA" id="VHFTMER"/>
<dbReference type="Proteomes" id="UP000694421">
    <property type="component" value="Unplaced"/>
</dbReference>
<dbReference type="PANTHER" id="PTHR14948">
    <property type="entry name" value="NG5"/>
    <property type="match status" value="1"/>
</dbReference>
<keyword evidence="9" id="KW-1185">Reference proteome</keyword>
<name>A0A8D0DXQ4_SALMN</name>
<evidence type="ECO:0000256" key="3">
    <source>
        <dbReference type="ARBA" id="ARBA00022692"/>
    </source>
</evidence>
<keyword evidence="4 7" id="KW-1133">Transmembrane helix</keyword>
<evidence type="ECO:0000256" key="2">
    <source>
        <dbReference type="ARBA" id="ARBA00006843"/>
    </source>
</evidence>
<keyword evidence="5 7" id="KW-0472">Membrane</keyword>
<evidence type="ECO:0000256" key="4">
    <source>
        <dbReference type="ARBA" id="ARBA00022989"/>
    </source>
</evidence>
<evidence type="ECO:0000256" key="6">
    <source>
        <dbReference type="SAM" id="MobiDB-lite"/>
    </source>
</evidence>
<reference evidence="8" key="2">
    <citation type="submission" date="2025-09" db="UniProtKB">
        <authorList>
            <consortium name="Ensembl"/>
        </authorList>
    </citation>
    <scope>IDENTIFICATION</scope>
</reference>
<dbReference type="GO" id="GO:0005886">
    <property type="term" value="C:plasma membrane"/>
    <property type="evidence" value="ECO:0007669"/>
    <property type="project" value="Ensembl"/>
</dbReference>
<feature type="transmembrane region" description="Helical" evidence="7">
    <location>
        <begin position="111"/>
        <end position="135"/>
    </location>
</feature>
<accession>A0A8D0DXQ4</accession>
<comment type="similarity">
    <text evidence="2">Belongs to the CD225/Dispanin family.</text>
</comment>
<feature type="compositionally biased region" description="Acidic residues" evidence="6">
    <location>
        <begin position="47"/>
        <end position="60"/>
    </location>
</feature>
<dbReference type="Ensembl" id="ENSSMRT00000027248.1">
    <property type="protein sequence ID" value="ENSSMRP00000023271.1"/>
    <property type="gene ID" value="ENSSMRG00000018079.1"/>
</dbReference>
<proteinExistence type="inferred from homology"/>
<dbReference type="InterPro" id="IPR007593">
    <property type="entry name" value="CD225/Dispanin_fam"/>
</dbReference>
<protein>
    <submittedName>
        <fullName evidence="8">Transmembrane protein 233</fullName>
    </submittedName>
</protein>
<feature type="compositionally biased region" description="Pro residues" evidence="6">
    <location>
        <begin position="1"/>
        <end position="24"/>
    </location>
</feature>
<evidence type="ECO:0000256" key="7">
    <source>
        <dbReference type="SAM" id="Phobius"/>
    </source>
</evidence>
<feature type="transmembrane region" description="Helical" evidence="7">
    <location>
        <begin position="67"/>
        <end position="91"/>
    </location>
</feature>
<feature type="region of interest" description="Disordered" evidence="6">
    <location>
        <begin position="1"/>
        <end position="60"/>
    </location>
</feature>
<evidence type="ECO:0000256" key="5">
    <source>
        <dbReference type="ARBA" id="ARBA00023136"/>
    </source>
</evidence>
<reference evidence="8" key="1">
    <citation type="submission" date="2025-08" db="UniProtKB">
        <authorList>
            <consortium name="Ensembl"/>
        </authorList>
    </citation>
    <scope>IDENTIFICATION</scope>
</reference>
<evidence type="ECO:0000256" key="1">
    <source>
        <dbReference type="ARBA" id="ARBA00004370"/>
    </source>
</evidence>
<evidence type="ECO:0000313" key="9">
    <source>
        <dbReference type="Proteomes" id="UP000694421"/>
    </source>
</evidence>
<dbReference type="Pfam" id="PF04505">
    <property type="entry name" value="CD225"/>
    <property type="match status" value="1"/>
</dbReference>
<evidence type="ECO:0000313" key="8">
    <source>
        <dbReference type="Ensembl" id="ENSSMRP00000023271.1"/>
    </source>
</evidence>
<sequence>MESPATPPQPPPPQPPASSSPPPAYSDVERDPEKSGFGAELPPSGDGDGEALGPEEEEEERPAPKNYLWLSIFACFCPAYPINIVAFVFSLMALNSYLHGDREGSKQLGHIALLVAIASILIGLVMIAVLCIVHYTTHVI</sequence>
<dbReference type="PANTHER" id="PTHR14948:SF19">
    <property type="entry name" value="TRANSMEMBRANE PROTEIN 233"/>
    <property type="match status" value="1"/>
</dbReference>
<dbReference type="AlphaFoldDB" id="A0A8D0DXQ4"/>
<keyword evidence="3 7" id="KW-0812">Transmembrane</keyword>